<proteinExistence type="predicted"/>
<name>A0A151I4K7_9HYME</name>
<reference evidence="1 2" key="1">
    <citation type="submission" date="2015-09" db="EMBL/GenBank/DDBJ databases">
        <title>Atta colombica WGS genome.</title>
        <authorList>
            <person name="Nygaard S."/>
            <person name="Hu H."/>
            <person name="Boomsma J."/>
            <person name="Zhang G."/>
        </authorList>
    </citation>
    <scope>NUCLEOTIDE SEQUENCE [LARGE SCALE GENOMIC DNA]</scope>
    <source>
        <strain evidence="1">Treedump-2</strain>
        <tissue evidence="1">Whole body</tissue>
    </source>
</reference>
<protein>
    <submittedName>
        <fullName evidence="1">Uncharacterized protein</fullName>
    </submittedName>
</protein>
<gene>
    <name evidence="1" type="ORF">ALC53_04346</name>
</gene>
<dbReference type="AlphaFoldDB" id="A0A151I4K7"/>
<dbReference type="EMBL" id="KQ976447">
    <property type="protein sequence ID" value="KYM85937.1"/>
    <property type="molecule type" value="Genomic_DNA"/>
</dbReference>
<sequence>MNLIDVLRTRLELELGNMVQNVRSVILYLQILNVNARYPGTRHDAYILMYEPDMAGKIVNACAVLYNMRIAYDIHDDLEIDEMDNDHLDHRINPVVEHEDREFRG</sequence>
<evidence type="ECO:0000313" key="2">
    <source>
        <dbReference type="Proteomes" id="UP000078540"/>
    </source>
</evidence>
<dbReference type="Proteomes" id="UP000078540">
    <property type="component" value="Unassembled WGS sequence"/>
</dbReference>
<keyword evidence="2" id="KW-1185">Reference proteome</keyword>
<evidence type="ECO:0000313" key="1">
    <source>
        <dbReference type="EMBL" id="KYM85937.1"/>
    </source>
</evidence>
<accession>A0A151I4K7</accession>
<organism evidence="1 2">
    <name type="scientific">Atta colombica</name>
    <dbReference type="NCBI Taxonomy" id="520822"/>
    <lineage>
        <taxon>Eukaryota</taxon>
        <taxon>Metazoa</taxon>
        <taxon>Ecdysozoa</taxon>
        <taxon>Arthropoda</taxon>
        <taxon>Hexapoda</taxon>
        <taxon>Insecta</taxon>
        <taxon>Pterygota</taxon>
        <taxon>Neoptera</taxon>
        <taxon>Endopterygota</taxon>
        <taxon>Hymenoptera</taxon>
        <taxon>Apocrita</taxon>
        <taxon>Aculeata</taxon>
        <taxon>Formicoidea</taxon>
        <taxon>Formicidae</taxon>
        <taxon>Myrmicinae</taxon>
        <taxon>Atta</taxon>
    </lineage>
</organism>